<evidence type="ECO:0000313" key="6">
    <source>
        <dbReference type="Proteomes" id="UP001530293"/>
    </source>
</evidence>
<dbReference type="InterPro" id="IPR016024">
    <property type="entry name" value="ARM-type_fold"/>
</dbReference>
<feature type="repeat" description="Pumilio" evidence="2">
    <location>
        <begin position="466"/>
        <end position="501"/>
    </location>
</feature>
<dbReference type="Gene3D" id="1.25.10.10">
    <property type="entry name" value="Leucine-rich Repeat Variant"/>
    <property type="match status" value="1"/>
</dbReference>
<feature type="repeat" description="Pumilio" evidence="2">
    <location>
        <begin position="430"/>
        <end position="465"/>
    </location>
</feature>
<keyword evidence="1" id="KW-0677">Repeat</keyword>
<feature type="repeat" description="Pumilio" evidence="2">
    <location>
        <begin position="304"/>
        <end position="339"/>
    </location>
</feature>
<dbReference type="SMART" id="SM00025">
    <property type="entry name" value="Pumilio"/>
    <property type="match status" value="8"/>
</dbReference>
<dbReference type="AlphaFoldDB" id="A0ABD3M8V4"/>
<organism evidence="5 6">
    <name type="scientific">Discostella pseudostelligera</name>
    <dbReference type="NCBI Taxonomy" id="259834"/>
    <lineage>
        <taxon>Eukaryota</taxon>
        <taxon>Sar</taxon>
        <taxon>Stramenopiles</taxon>
        <taxon>Ochrophyta</taxon>
        <taxon>Bacillariophyta</taxon>
        <taxon>Coscinodiscophyceae</taxon>
        <taxon>Thalassiosirophycidae</taxon>
        <taxon>Stephanodiscales</taxon>
        <taxon>Stephanodiscaceae</taxon>
        <taxon>Discostella</taxon>
    </lineage>
</organism>
<sequence length="617" mass="69992">MASQHQHHVQLIESLPFNNSHNNSSGKKDRDRIIRSHSSRVSRHTRSSPYTTESGLSRHRHRTNSTSSSSSGVWQASTEAFINDRRRTMEARDIEVRDEGYTMYSQSPSPPLEIDLLSQHQHGVDVAYQPNWPRQFGHQYAHSPIYFQDQMPYVNANWQMTAAAGHAPPPPPDTQHYGYFAPGFSQPFSQAESNAMMYPTHQPLSGVQGYHHHPSWSSLVSSTGSIGSVGSSGHSSSIRRRSSKRQVKKKHHMVNAGETRYDGETLFSMQGRIVSTAKDQEGSRFIQQRLECADQDEIQLVFDEAIAAIEDLWNDVYGNFILQKLLEFGTDDMKESIANRLASDSLTLSTRVYGCRVIQKALDELTNRDVANLISTFHGNAMICLNDHNGNHVIQKSISILFSMAKEAREKEEYDLCSFYLESLDPIIDEIIASVEELSQHPYGCRAVQRMVEHCIEPQRTKILDSIIACQQNLLSHTYGNYVVQKVLTFGRTSDKDAIFRDIIANNNFILFSKQKQASNVVEAMLRLGDVNQRHQIVQAMMNCIIVNEYNEPECAAISMAKDPYANYVVNTALKVLERGQQRDELFHVLQCKLDELEVVQFAKQIVATIKTNQRRI</sequence>
<feature type="compositionally biased region" description="Basic residues" evidence="3">
    <location>
        <begin position="35"/>
        <end position="46"/>
    </location>
</feature>
<evidence type="ECO:0000256" key="1">
    <source>
        <dbReference type="ARBA" id="ARBA00022737"/>
    </source>
</evidence>
<evidence type="ECO:0000313" key="5">
    <source>
        <dbReference type="EMBL" id="KAL3760505.1"/>
    </source>
</evidence>
<dbReference type="EMBL" id="JALLBG020000182">
    <property type="protein sequence ID" value="KAL3760505.1"/>
    <property type="molecule type" value="Genomic_DNA"/>
</dbReference>
<accession>A0ABD3M8V4</accession>
<evidence type="ECO:0000256" key="3">
    <source>
        <dbReference type="SAM" id="MobiDB-lite"/>
    </source>
</evidence>
<proteinExistence type="predicted"/>
<dbReference type="SUPFAM" id="SSF48371">
    <property type="entry name" value="ARM repeat"/>
    <property type="match status" value="1"/>
</dbReference>
<feature type="compositionally biased region" description="Basic residues" evidence="3">
    <location>
        <begin position="237"/>
        <end position="253"/>
    </location>
</feature>
<comment type="caution">
    <text evidence="5">The sequence shown here is derived from an EMBL/GenBank/DDBJ whole genome shotgun (WGS) entry which is preliminary data.</text>
</comment>
<feature type="compositionally biased region" description="Low complexity" evidence="3">
    <location>
        <begin position="227"/>
        <end position="236"/>
    </location>
</feature>
<name>A0ABD3M8V4_9STRA</name>
<feature type="repeat" description="Pumilio" evidence="2">
    <location>
        <begin position="268"/>
        <end position="303"/>
    </location>
</feature>
<feature type="compositionally biased region" description="Polar residues" evidence="3">
    <location>
        <begin position="16"/>
        <end position="25"/>
    </location>
</feature>
<feature type="region of interest" description="Disordered" evidence="3">
    <location>
        <begin position="1"/>
        <end position="74"/>
    </location>
</feature>
<protein>
    <recommendedName>
        <fullName evidence="4">PUM-HD domain-containing protein</fullName>
    </recommendedName>
</protein>
<feature type="domain" description="PUM-HD" evidence="4">
    <location>
        <begin position="242"/>
        <end position="614"/>
    </location>
</feature>
<dbReference type="InterPro" id="IPR001313">
    <property type="entry name" value="Pumilio_RNA-bd_rpt"/>
</dbReference>
<feature type="region of interest" description="Disordered" evidence="3">
    <location>
        <begin position="227"/>
        <end position="253"/>
    </location>
</feature>
<reference evidence="5 6" key="1">
    <citation type="submission" date="2024-10" db="EMBL/GenBank/DDBJ databases">
        <title>Updated reference genomes for cyclostephanoid diatoms.</title>
        <authorList>
            <person name="Roberts W.R."/>
            <person name="Alverson A.J."/>
        </authorList>
    </citation>
    <scope>NUCLEOTIDE SEQUENCE [LARGE SCALE GENOMIC DNA]</scope>
    <source>
        <strain evidence="5 6">AJA232-27</strain>
    </source>
</reference>
<dbReference type="Pfam" id="PF00806">
    <property type="entry name" value="PUF"/>
    <property type="match status" value="8"/>
</dbReference>
<dbReference type="PANTHER" id="PTHR12537">
    <property type="entry name" value="RNA BINDING PROTEIN PUMILIO-RELATED"/>
    <property type="match status" value="1"/>
</dbReference>
<dbReference type="PROSITE" id="PS50302">
    <property type="entry name" value="PUM"/>
    <property type="match status" value="5"/>
</dbReference>
<dbReference type="PANTHER" id="PTHR12537:SF12">
    <property type="entry name" value="MATERNAL PROTEIN PUMILIO"/>
    <property type="match status" value="1"/>
</dbReference>
<evidence type="ECO:0000259" key="4">
    <source>
        <dbReference type="PROSITE" id="PS50303"/>
    </source>
</evidence>
<gene>
    <name evidence="5" type="ORF">ACHAWU_001840</name>
</gene>
<feature type="repeat" description="Pumilio" evidence="2">
    <location>
        <begin position="340"/>
        <end position="375"/>
    </location>
</feature>
<dbReference type="PROSITE" id="PS50303">
    <property type="entry name" value="PUM_HD"/>
    <property type="match status" value="1"/>
</dbReference>
<evidence type="ECO:0000256" key="2">
    <source>
        <dbReference type="PROSITE-ProRule" id="PRU00317"/>
    </source>
</evidence>
<keyword evidence="6" id="KW-1185">Reference proteome</keyword>
<dbReference type="Proteomes" id="UP001530293">
    <property type="component" value="Unassembled WGS sequence"/>
</dbReference>
<dbReference type="InterPro" id="IPR033133">
    <property type="entry name" value="PUM-HD"/>
</dbReference>
<dbReference type="InterPro" id="IPR011989">
    <property type="entry name" value="ARM-like"/>
</dbReference>